<accession>A0A4D9CRI4</accession>
<dbReference type="PANTHER" id="PTHR14614:SF10">
    <property type="entry name" value="PROTEIN N-TERMINAL AND LYSINE N-METHYLTRANSFERASE EFM7"/>
    <property type="match status" value="1"/>
</dbReference>
<reference evidence="2 3" key="1">
    <citation type="submission" date="2019-01" db="EMBL/GenBank/DDBJ databases">
        <title>Nuclear Genome Assembly of the Microalgal Biofuel strain Nannochloropsis salina CCMP1776.</title>
        <authorList>
            <person name="Hovde B."/>
        </authorList>
    </citation>
    <scope>NUCLEOTIDE SEQUENCE [LARGE SCALE GENOMIC DNA]</scope>
    <source>
        <strain evidence="2 3">CCMP1776</strain>
    </source>
</reference>
<keyword evidence="3" id="KW-1185">Reference proteome</keyword>
<feature type="region of interest" description="Disordered" evidence="1">
    <location>
        <begin position="1"/>
        <end position="20"/>
    </location>
</feature>
<dbReference type="PANTHER" id="PTHR14614">
    <property type="entry name" value="HEPATOCELLULAR CARCINOMA-ASSOCIATED ANTIGEN"/>
    <property type="match status" value="1"/>
</dbReference>
<organism evidence="2 3">
    <name type="scientific">Nannochloropsis salina CCMP1776</name>
    <dbReference type="NCBI Taxonomy" id="1027361"/>
    <lineage>
        <taxon>Eukaryota</taxon>
        <taxon>Sar</taxon>
        <taxon>Stramenopiles</taxon>
        <taxon>Ochrophyta</taxon>
        <taxon>Eustigmatophyceae</taxon>
        <taxon>Eustigmatales</taxon>
        <taxon>Monodopsidaceae</taxon>
        <taxon>Microchloropsis</taxon>
        <taxon>Microchloropsis salina</taxon>
    </lineage>
</organism>
<dbReference type="Pfam" id="PF10294">
    <property type="entry name" value="Methyltransf_16"/>
    <property type="match status" value="1"/>
</dbReference>
<name>A0A4D9CRI4_9STRA</name>
<dbReference type="EMBL" id="SDOX01000128">
    <property type="protein sequence ID" value="TFJ81406.1"/>
    <property type="molecule type" value="Genomic_DNA"/>
</dbReference>
<gene>
    <name evidence="2" type="ORF">NSK_007367</name>
</gene>
<protein>
    <recommendedName>
        <fullName evidence="4">Nicotinamide N-methyltransferase</fullName>
    </recommendedName>
</protein>
<dbReference type="Gene3D" id="3.40.50.150">
    <property type="entry name" value="Vaccinia Virus protein VP39"/>
    <property type="match status" value="1"/>
</dbReference>
<comment type="caution">
    <text evidence="2">The sequence shown here is derived from an EMBL/GenBank/DDBJ whole genome shotgun (WGS) entry which is preliminary data.</text>
</comment>
<evidence type="ECO:0000313" key="3">
    <source>
        <dbReference type="Proteomes" id="UP000355283"/>
    </source>
</evidence>
<evidence type="ECO:0000313" key="2">
    <source>
        <dbReference type="EMBL" id="TFJ81406.1"/>
    </source>
</evidence>
<dbReference type="OrthoDB" id="46564at2759"/>
<dbReference type="InterPro" id="IPR019410">
    <property type="entry name" value="Methyltransf_16"/>
</dbReference>
<dbReference type="AlphaFoldDB" id="A0A4D9CRI4"/>
<evidence type="ECO:0008006" key="4">
    <source>
        <dbReference type="Google" id="ProtNLM"/>
    </source>
</evidence>
<dbReference type="SUPFAM" id="SSF53335">
    <property type="entry name" value="S-adenosyl-L-methionine-dependent methyltransferases"/>
    <property type="match status" value="1"/>
</dbReference>
<sequence>MEGVQVCVPRHGVEDNEEEQDWELEQGLLSLFATSDKANPSSAENSGDEDSSPMLITHTYTRRDPTALPLELELSLLSCRHSLWGHKLWNAAKVLGEMIDSRPSLIQGKYCLELGAGAALPSLLAALNGARRVVCSDYATSTDRVLVKAMQTNIDRLVAQVSLPHDVLRAVGYVWGQPIDSLLAPLQEEKGGGGSKFQVILCADLIFNRSEHKKLLWTCKTCLEEDGEVLVTYSHHDPGKRALDMAFFALATQEEVREEGVEEGVGGWIVEDVKTEQHVDLFVESDGLDEERGKVYVKRLRRRRGANRG</sequence>
<evidence type="ECO:0000256" key="1">
    <source>
        <dbReference type="SAM" id="MobiDB-lite"/>
    </source>
</evidence>
<proteinExistence type="predicted"/>
<dbReference type="Proteomes" id="UP000355283">
    <property type="component" value="Unassembled WGS sequence"/>
</dbReference>
<dbReference type="GO" id="GO:0005737">
    <property type="term" value="C:cytoplasm"/>
    <property type="evidence" value="ECO:0007669"/>
    <property type="project" value="TreeGrafter"/>
</dbReference>
<dbReference type="InterPro" id="IPR029063">
    <property type="entry name" value="SAM-dependent_MTases_sf"/>
</dbReference>